<protein>
    <submittedName>
        <fullName evidence="1">Uncharacterized protein</fullName>
    </submittedName>
</protein>
<keyword evidence="2" id="KW-1185">Reference proteome</keyword>
<evidence type="ECO:0000313" key="2">
    <source>
        <dbReference type="Proteomes" id="UP001078443"/>
    </source>
</evidence>
<organism evidence="1 2">
    <name type="scientific">Clostridium aestuarii</name>
    <dbReference type="NCBI Taxonomy" id="338193"/>
    <lineage>
        <taxon>Bacteria</taxon>
        <taxon>Bacillati</taxon>
        <taxon>Bacillota</taxon>
        <taxon>Clostridia</taxon>
        <taxon>Eubacteriales</taxon>
        <taxon>Clostridiaceae</taxon>
        <taxon>Clostridium</taxon>
    </lineage>
</organism>
<proteinExistence type="predicted"/>
<dbReference type="RefSeq" id="WP_268039084.1">
    <property type="nucleotide sequence ID" value="NZ_JAPQER010000001.1"/>
</dbReference>
<evidence type="ECO:0000313" key="1">
    <source>
        <dbReference type="EMBL" id="MCY6482818.1"/>
    </source>
</evidence>
<dbReference type="EMBL" id="JAPQER010000001">
    <property type="protein sequence ID" value="MCY6482818.1"/>
    <property type="molecule type" value="Genomic_DNA"/>
</dbReference>
<comment type="caution">
    <text evidence="1">The sequence shown here is derived from an EMBL/GenBank/DDBJ whole genome shotgun (WGS) entry which is preliminary data.</text>
</comment>
<sequence>MKQGLIAYYNNKIVDWDNFDSSYAYRIKKRLKQRGKYINNCINGFLFNDLFWEDSNVEHIKDCPEIVSDICYVINRQDIINEWRKISTPYALGFLVDIKDIIFDEYTKFKTTKSKKYLICKYVIYYLVQMSSCMGY</sequence>
<name>A0ABT4CV20_9CLOT</name>
<accession>A0ABT4CV20</accession>
<reference evidence="1" key="1">
    <citation type="submission" date="2022-12" db="EMBL/GenBank/DDBJ databases">
        <authorList>
            <person name="Wang J."/>
        </authorList>
    </citation>
    <scope>NUCLEOTIDE SEQUENCE</scope>
    <source>
        <strain evidence="1">HY-45-18</strain>
    </source>
</reference>
<dbReference type="Proteomes" id="UP001078443">
    <property type="component" value="Unassembled WGS sequence"/>
</dbReference>
<gene>
    <name evidence="1" type="ORF">OW763_00400</name>
</gene>